<dbReference type="InterPro" id="IPR011009">
    <property type="entry name" value="Kinase-like_dom_sf"/>
</dbReference>
<comment type="caution">
    <text evidence="2">The sequence shown here is derived from an EMBL/GenBank/DDBJ whole genome shotgun (WGS) entry which is preliminary data.</text>
</comment>
<protein>
    <submittedName>
        <fullName evidence="2">Aminoglycoside phosphotransferase family protein</fullName>
        <ecNumber evidence="2">2.7.1.-</ecNumber>
    </submittedName>
</protein>
<gene>
    <name evidence="2" type="ORF">AB0I48_34770</name>
</gene>
<evidence type="ECO:0000313" key="3">
    <source>
        <dbReference type="Proteomes" id="UP001551695"/>
    </source>
</evidence>
<accession>A0ABV3G4W8</accession>
<dbReference type="Pfam" id="PF01636">
    <property type="entry name" value="APH"/>
    <property type="match status" value="1"/>
</dbReference>
<dbReference type="RefSeq" id="WP_357789950.1">
    <property type="nucleotide sequence ID" value="NZ_JBFAKC010000025.1"/>
</dbReference>
<proteinExistence type="predicted"/>
<dbReference type="Proteomes" id="UP001551695">
    <property type="component" value="Unassembled WGS sequence"/>
</dbReference>
<name>A0ABV3G4W8_9NOCA</name>
<reference evidence="2 3" key="1">
    <citation type="submission" date="2024-06" db="EMBL/GenBank/DDBJ databases">
        <title>The Natural Products Discovery Center: Release of the First 8490 Sequenced Strains for Exploring Actinobacteria Biosynthetic Diversity.</title>
        <authorList>
            <person name="Kalkreuter E."/>
            <person name="Kautsar S.A."/>
            <person name="Yang D."/>
            <person name="Bader C.D."/>
            <person name="Teijaro C.N."/>
            <person name="Fluegel L."/>
            <person name="Davis C.M."/>
            <person name="Simpson J.R."/>
            <person name="Lauterbach L."/>
            <person name="Steele A.D."/>
            <person name="Gui C."/>
            <person name="Meng S."/>
            <person name="Li G."/>
            <person name="Viehrig K."/>
            <person name="Ye F."/>
            <person name="Su P."/>
            <person name="Kiefer A.F."/>
            <person name="Nichols A."/>
            <person name="Cepeda A.J."/>
            <person name="Yan W."/>
            <person name="Fan B."/>
            <person name="Jiang Y."/>
            <person name="Adhikari A."/>
            <person name="Zheng C.-J."/>
            <person name="Schuster L."/>
            <person name="Cowan T.M."/>
            <person name="Smanski M.J."/>
            <person name="Chevrette M.G."/>
            <person name="De Carvalho L.P.S."/>
            <person name="Shen B."/>
        </authorList>
    </citation>
    <scope>NUCLEOTIDE SEQUENCE [LARGE SCALE GENOMIC DNA]</scope>
    <source>
        <strain evidence="2 3">NPDC050403</strain>
    </source>
</reference>
<dbReference type="EC" id="2.7.1.-" evidence="2"/>
<organism evidence="2 3">
    <name type="scientific">Nocardia aurea</name>
    <dbReference type="NCBI Taxonomy" id="2144174"/>
    <lineage>
        <taxon>Bacteria</taxon>
        <taxon>Bacillati</taxon>
        <taxon>Actinomycetota</taxon>
        <taxon>Actinomycetes</taxon>
        <taxon>Mycobacteriales</taxon>
        <taxon>Nocardiaceae</taxon>
        <taxon>Nocardia</taxon>
    </lineage>
</organism>
<dbReference type="GO" id="GO:0016740">
    <property type="term" value="F:transferase activity"/>
    <property type="evidence" value="ECO:0007669"/>
    <property type="project" value="UniProtKB-KW"/>
</dbReference>
<keyword evidence="2" id="KW-0808">Transferase</keyword>
<feature type="domain" description="Aminoglycoside phosphotransferase" evidence="1">
    <location>
        <begin position="36"/>
        <end position="242"/>
    </location>
</feature>
<dbReference type="InterPro" id="IPR002575">
    <property type="entry name" value="Aminoglycoside_PTrfase"/>
</dbReference>
<dbReference type="EMBL" id="JBFAKC010000025">
    <property type="protein sequence ID" value="MEV0712729.1"/>
    <property type="molecule type" value="Genomic_DNA"/>
</dbReference>
<keyword evidence="3" id="KW-1185">Reference proteome</keyword>
<dbReference type="SUPFAM" id="SSF56112">
    <property type="entry name" value="Protein kinase-like (PK-like)"/>
    <property type="match status" value="1"/>
</dbReference>
<dbReference type="Gene3D" id="3.90.1200.10">
    <property type="match status" value="1"/>
</dbReference>
<evidence type="ECO:0000313" key="2">
    <source>
        <dbReference type="EMBL" id="MEV0712729.1"/>
    </source>
</evidence>
<sequence>MNSDTSASGLLRVLNEAAAINGVDPIGAELVRAGSNTIYRVCDVVARIGNPGCQDTAQRELRVSQWLNESGLRTVDVADVVHPFAVVDGRPVTWWRTIPDHRPSTPAELGGALRRLHTFVPPTTFTLPHHDPFSGLHRQINVAGYISNDDRGWLATHLHSLREQYDDLEPMDTPRVIHGDAWQGNLVVPADETPILLDLERVSLGRVEWDLVQIAADYTDFARLSAIDYAAFVDSYGDDLTTHEKFRLFADIQELRWTVFALSQAEANTKAAAQVQLRLACIRGDVARPWSWEAL</sequence>
<evidence type="ECO:0000259" key="1">
    <source>
        <dbReference type="Pfam" id="PF01636"/>
    </source>
</evidence>